<feature type="binding site" evidence="3">
    <location>
        <position position="92"/>
    </location>
    <ligand>
        <name>a divalent metal cation</name>
        <dbReference type="ChEBI" id="CHEBI:60240"/>
        <label>1</label>
    </ligand>
</feature>
<keyword evidence="2" id="KW-0378">Hydrolase</keyword>
<evidence type="ECO:0000256" key="2">
    <source>
        <dbReference type="ARBA" id="ARBA00022801"/>
    </source>
</evidence>
<dbReference type="EMBL" id="LBUZ01000027">
    <property type="protein sequence ID" value="KKQ74743.1"/>
    <property type="molecule type" value="Genomic_DNA"/>
</dbReference>
<dbReference type="PROSITE" id="PS01090">
    <property type="entry name" value="TATD_2"/>
    <property type="match status" value="1"/>
</dbReference>
<feature type="binding site" evidence="3">
    <location>
        <position position="160"/>
    </location>
    <ligand>
        <name>a divalent metal cation</name>
        <dbReference type="ChEBI" id="CHEBI:60240"/>
        <label>2</label>
    </ligand>
</feature>
<proteinExistence type="predicted"/>
<dbReference type="PATRIC" id="fig|1618569.3.peg.636"/>
<dbReference type="Pfam" id="PF01026">
    <property type="entry name" value="TatD_DNase"/>
    <property type="match status" value="1"/>
</dbReference>
<reference evidence="4" key="1">
    <citation type="journal article" date="2015" name="Nature">
        <title>rRNA introns, odd ribosomes, and small enigmatic genomes across a large radiation of phyla.</title>
        <authorList>
            <person name="Brown C.T."/>
            <person name="Hug L.A."/>
            <person name="Thomas B.C."/>
            <person name="Sharon I."/>
            <person name="Castelle C.J."/>
            <person name="Singh A."/>
            <person name="Wilkins M.J."/>
            <person name="Williams K.H."/>
            <person name="Banfield J.F."/>
        </authorList>
    </citation>
    <scope>NUCLEOTIDE SEQUENCE [LARGE SCALE GENOMIC DNA]</scope>
</reference>
<comment type="caution">
    <text evidence="4">The sequence shown here is derived from an EMBL/GenBank/DDBJ whole genome shotgun (WGS) entry which is preliminary data.</text>
</comment>
<dbReference type="InterPro" id="IPR018228">
    <property type="entry name" value="DNase_TatD-rel_CS"/>
</dbReference>
<evidence type="ECO:0000256" key="1">
    <source>
        <dbReference type="ARBA" id="ARBA00022723"/>
    </source>
</evidence>
<feature type="binding site" evidence="3">
    <location>
        <position position="5"/>
    </location>
    <ligand>
        <name>a divalent metal cation</name>
        <dbReference type="ChEBI" id="CHEBI:60240"/>
        <label>1</label>
    </ligand>
</feature>
<dbReference type="Proteomes" id="UP000034181">
    <property type="component" value="Unassembled WGS sequence"/>
</dbReference>
<dbReference type="FunFam" id="3.20.20.140:FF:000005">
    <property type="entry name" value="TatD family hydrolase"/>
    <property type="match status" value="1"/>
</dbReference>
<dbReference type="Gene3D" id="3.20.20.140">
    <property type="entry name" value="Metal-dependent hydrolases"/>
    <property type="match status" value="1"/>
</dbReference>
<dbReference type="InterPro" id="IPR001130">
    <property type="entry name" value="TatD-like"/>
</dbReference>
<organism evidence="4">
    <name type="scientific">Candidatus Woesebacteria bacterium GW2011_GWB1_38_5b</name>
    <dbReference type="NCBI Taxonomy" id="1618569"/>
    <lineage>
        <taxon>Bacteria</taxon>
        <taxon>Candidatus Woeseibacteriota</taxon>
    </lineage>
</organism>
<dbReference type="PIRSF" id="PIRSF005902">
    <property type="entry name" value="DNase_TatD"/>
    <property type="match status" value="1"/>
</dbReference>
<gene>
    <name evidence="4" type="ORF">US96_C0027G0012</name>
</gene>
<name>A0A0G0K4V0_9BACT</name>
<evidence type="ECO:0000256" key="3">
    <source>
        <dbReference type="PIRSR" id="PIRSR005902-1"/>
    </source>
</evidence>
<dbReference type="NCBIfam" id="TIGR00010">
    <property type="entry name" value="YchF/TatD family DNA exonuclease"/>
    <property type="match status" value="1"/>
</dbReference>
<dbReference type="InterPro" id="IPR032466">
    <property type="entry name" value="Metal_Hydrolase"/>
</dbReference>
<feature type="binding site" evidence="3">
    <location>
        <position position="132"/>
    </location>
    <ligand>
        <name>a divalent metal cation</name>
        <dbReference type="ChEBI" id="CHEBI:60240"/>
        <label>2</label>
    </ligand>
</feature>
<dbReference type="GO" id="GO:0004536">
    <property type="term" value="F:DNA nuclease activity"/>
    <property type="evidence" value="ECO:0007669"/>
    <property type="project" value="InterPro"/>
</dbReference>
<dbReference type="CDD" id="cd01310">
    <property type="entry name" value="TatD_DNAse"/>
    <property type="match status" value="1"/>
</dbReference>
<feature type="binding site" evidence="3">
    <location>
        <position position="215"/>
    </location>
    <ligand>
        <name>a divalent metal cation</name>
        <dbReference type="ChEBI" id="CHEBI:60240"/>
        <label>1</label>
    </ligand>
</feature>
<dbReference type="PANTHER" id="PTHR46124:SF2">
    <property type="entry name" value="D-AMINOACYL-TRNA DEACYLASE"/>
    <property type="match status" value="1"/>
</dbReference>
<sequence length="270" mass="30165">MIDVHCHLNFHAFRKDFNEVIKNAKDNGVNKIINVGTSIETSLSAVELAEKYENLYAIVGVHPHHADKLIRGWEKEIERIAKSSKKIVGIGEIGLDYYSYKSNGIVEPKIQKEVFIKQIEIANKLKLPLQIHNRHAGEDILNILNSQWSNVNCQPPGMFHCMSGDVNFLKKVLDLGFYVGFDGNITYEGIPKGENTPLPELVKNAPIDRIVTETDAPFLTPQPYRGSRNIPSYVIITATEIAKIKGLDLSVVEAQTTENAKNLFKLNASG</sequence>
<evidence type="ECO:0000313" key="4">
    <source>
        <dbReference type="EMBL" id="KKQ74743.1"/>
    </source>
</evidence>
<evidence type="ECO:0008006" key="5">
    <source>
        <dbReference type="Google" id="ProtNLM"/>
    </source>
</evidence>
<dbReference type="GO" id="GO:0005829">
    <property type="term" value="C:cytosol"/>
    <property type="evidence" value="ECO:0007669"/>
    <property type="project" value="TreeGrafter"/>
</dbReference>
<accession>A0A0G0K4V0</accession>
<dbReference type="GO" id="GO:0016788">
    <property type="term" value="F:hydrolase activity, acting on ester bonds"/>
    <property type="evidence" value="ECO:0007669"/>
    <property type="project" value="InterPro"/>
</dbReference>
<feature type="binding site" evidence="3">
    <location>
        <position position="7"/>
    </location>
    <ligand>
        <name>a divalent metal cation</name>
        <dbReference type="ChEBI" id="CHEBI:60240"/>
        <label>1</label>
    </ligand>
</feature>
<dbReference type="InterPro" id="IPR015991">
    <property type="entry name" value="TatD/YcfH-like"/>
</dbReference>
<dbReference type="SUPFAM" id="SSF51556">
    <property type="entry name" value="Metallo-dependent hydrolases"/>
    <property type="match status" value="1"/>
</dbReference>
<dbReference type="GO" id="GO:0046872">
    <property type="term" value="F:metal ion binding"/>
    <property type="evidence" value="ECO:0007669"/>
    <property type="project" value="UniProtKB-KW"/>
</dbReference>
<dbReference type="PANTHER" id="PTHR46124">
    <property type="entry name" value="D-AMINOACYL-TRNA DEACYLASE"/>
    <property type="match status" value="1"/>
</dbReference>
<keyword evidence="1 3" id="KW-0479">Metal-binding</keyword>
<dbReference type="AlphaFoldDB" id="A0A0G0K4V0"/>
<protein>
    <recommendedName>
        <fullName evidence="5">Hydrolase, TatD family</fullName>
    </recommendedName>
</protein>